<sequence length="101" mass="11910">MAYFNKFRGIKGFILVWERVLRFRYMITEKAKQRVLILAFWEKHGLEATREAFKVSRLTLFSWQKALKKSLGKLDTLNKRSTAPKSKKSLKCCRMALVVLI</sequence>
<dbReference type="AlphaFoldDB" id="A0A2H0BDD1"/>
<organism evidence="1 2">
    <name type="scientific">Candidatus Zambryskibacteria bacterium CG22_combo_CG10-13_8_21_14_all_42_17</name>
    <dbReference type="NCBI Taxonomy" id="1975118"/>
    <lineage>
        <taxon>Bacteria</taxon>
        <taxon>Candidatus Zambryskiibacteriota</taxon>
    </lineage>
</organism>
<accession>A0A2H0BDD1</accession>
<evidence type="ECO:0000313" key="1">
    <source>
        <dbReference type="EMBL" id="PIP55589.1"/>
    </source>
</evidence>
<protein>
    <recommendedName>
        <fullName evidence="3">Transposase</fullName>
    </recommendedName>
</protein>
<proteinExistence type="predicted"/>
<evidence type="ECO:0000313" key="2">
    <source>
        <dbReference type="Proteomes" id="UP000229794"/>
    </source>
</evidence>
<name>A0A2H0BDD1_9BACT</name>
<dbReference type="Proteomes" id="UP000229794">
    <property type="component" value="Unassembled WGS sequence"/>
</dbReference>
<comment type="caution">
    <text evidence="1">The sequence shown here is derived from an EMBL/GenBank/DDBJ whole genome shotgun (WGS) entry which is preliminary data.</text>
</comment>
<dbReference type="EMBL" id="PCST01000030">
    <property type="protein sequence ID" value="PIP55589.1"/>
    <property type="molecule type" value="Genomic_DNA"/>
</dbReference>
<evidence type="ECO:0008006" key="3">
    <source>
        <dbReference type="Google" id="ProtNLM"/>
    </source>
</evidence>
<gene>
    <name evidence="1" type="ORF">COX06_02415</name>
</gene>
<reference evidence="1 2" key="1">
    <citation type="submission" date="2017-09" db="EMBL/GenBank/DDBJ databases">
        <title>Depth-based differentiation of microbial function through sediment-hosted aquifers and enrichment of novel symbionts in the deep terrestrial subsurface.</title>
        <authorList>
            <person name="Probst A.J."/>
            <person name="Ladd B."/>
            <person name="Jarett J.K."/>
            <person name="Geller-Mcgrath D.E."/>
            <person name="Sieber C.M."/>
            <person name="Emerson J.B."/>
            <person name="Anantharaman K."/>
            <person name="Thomas B.C."/>
            <person name="Malmstrom R."/>
            <person name="Stieglmeier M."/>
            <person name="Klingl A."/>
            <person name="Woyke T."/>
            <person name="Ryan C.M."/>
            <person name="Banfield J.F."/>
        </authorList>
    </citation>
    <scope>NUCLEOTIDE SEQUENCE [LARGE SCALE GENOMIC DNA]</scope>
    <source>
        <strain evidence="1">CG22_combo_CG10-13_8_21_14_all_42_17</strain>
    </source>
</reference>